<evidence type="ECO:0000313" key="2">
    <source>
        <dbReference type="Proteomes" id="UP000663873"/>
    </source>
</evidence>
<comment type="caution">
    <text evidence="1">The sequence shown here is derived from an EMBL/GenBank/DDBJ whole genome shotgun (WGS) entry which is preliminary data.</text>
</comment>
<protein>
    <submittedName>
        <fullName evidence="1">Uncharacterized protein</fullName>
    </submittedName>
</protein>
<organism evidence="1 2">
    <name type="scientific">Rotaria socialis</name>
    <dbReference type="NCBI Taxonomy" id="392032"/>
    <lineage>
        <taxon>Eukaryota</taxon>
        <taxon>Metazoa</taxon>
        <taxon>Spiralia</taxon>
        <taxon>Gnathifera</taxon>
        <taxon>Rotifera</taxon>
        <taxon>Eurotatoria</taxon>
        <taxon>Bdelloidea</taxon>
        <taxon>Philodinida</taxon>
        <taxon>Philodinidae</taxon>
        <taxon>Rotaria</taxon>
    </lineage>
</organism>
<reference evidence="1" key="1">
    <citation type="submission" date="2021-02" db="EMBL/GenBank/DDBJ databases">
        <authorList>
            <person name="Nowell W R."/>
        </authorList>
    </citation>
    <scope>NUCLEOTIDE SEQUENCE</scope>
</reference>
<dbReference type="Proteomes" id="UP000663873">
    <property type="component" value="Unassembled WGS sequence"/>
</dbReference>
<gene>
    <name evidence="1" type="ORF">UJA718_LOCUS45237</name>
</gene>
<keyword evidence="2" id="KW-1185">Reference proteome</keyword>
<feature type="non-terminal residue" evidence="1">
    <location>
        <position position="1"/>
    </location>
</feature>
<name>A0A821URW6_9BILA</name>
<proteinExistence type="predicted"/>
<dbReference type="EMBL" id="CAJOBP010074654">
    <property type="protein sequence ID" value="CAF4894680.1"/>
    <property type="molecule type" value="Genomic_DNA"/>
</dbReference>
<sequence length="32" mass="3423">MDELAKLTPTHLVVDGLDQITAQLICGALDDL</sequence>
<evidence type="ECO:0000313" key="1">
    <source>
        <dbReference type="EMBL" id="CAF4894680.1"/>
    </source>
</evidence>
<accession>A0A821URW6</accession>
<dbReference type="AlphaFoldDB" id="A0A821URW6"/>